<dbReference type="HOGENOM" id="CLU_024174_0_0_2"/>
<dbReference type="Proteomes" id="UP000019024">
    <property type="component" value="Chromosome"/>
</dbReference>
<organism evidence="1 2">
    <name type="scientific">Halostagnicola larsenii XH-48</name>
    <dbReference type="NCBI Taxonomy" id="797299"/>
    <lineage>
        <taxon>Archaea</taxon>
        <taxon>Methanobacteriati</taxon>
        <taxon>Methanobacteriota</taxon>
        <taxon>Stenosarchaea group</taxon>
        <taxon>Halobacteria</taxon>
        <taxon>Halobacteriales</taxon>
        <taxon>Natrialbaceae</taxon>
        <taxon>Halostagnicola</taxon>
    </lineage>
</organism>
<dbReference type="EMBL" id="CP007055">
    <property type="protein sequence ID" value="AHF99304.1"/>
    <property type="molecule type" value="Genomic_DNA"/>
</dbReference>
<proteinExistence type="predicted"/>
<keyword evidence="2" id="KW-1185">Reference proteome</keyword>
<name>W0JQ74_9EURY</name>
<evidence type="ECO:0000313" key="1">
    <source>
        <dbReference type="EMBL" id="AHF99304.1"/>
    </source>
</evidence>
<reference evidence="1 2" key="1">
    <citation type="submission" date="2014-01" db="EMBL/GenBank/DDBJ databases">
        <authorList>
            <consortium name="DOE Joint Genome Institute"/>
            <person name="Anderson I."/>
            <person name="Huntemann M."/>
            <person name="Han J."/>
            <person name="Chen A."/>
            <person name="Kyrpides N."/>
            <person name="Mavromatis K."/>
            <person name="Markowitz V."/>
            <person name="Palaniappan K."/>
            <person name="Ivanova N."/>
            <person name="Schaumberg A."/>
            <person name="Pati A."/>
            <person name="Liolios K."/>
            <person name="Nordberg H.P."/>
            <person name="Cantor M.N."/>
            <person name="Hua S.X."/>
            <person name="Woyke T."/>
        </authorList>
    </citation>
    <scope>NUCLEOTIDE SEQUENCE [LARGE SCALE GENOMIC DNA]</scope>
    <source>
        <strain evidence="1 2">XH-48</strain>
    </source>
</reference>
<gene>
    <name evidence="1" type="ORF">HALLA_10970</name>
</gene>
<evidence type="ECO:0008006" key="3">
    <source>
        <dbReference type="Google" id="ProtNLM"/>
    </source>
</evidence>
<accession>W0JQ74</accession>
<protein>
    <recommendedName>
        <fullName evidence="3">CHAT domain-containing protein</fullName>
    </recommendedName>
</protein>
<sequence>MLRWDVVNGGLRVTDADNAMIVIEGPNLEISDSSPNINRPVDETVVVTAEQIRCPHAVVYASNLGTGEQHELDPQGEPLSLPEGEYLVDIDTRIKTYLRFSGRATIHRTDDIETVVVSFPERSRLVLGFRSRHEIPTETITIPETPDGLANAISHLHVSQKTTSPDRSYPSLRGHPPRVETGRALEIPSTLRDASTDSGITLTVPPAYEDLFVTAPLAYYLHASVETSRRGSPRLSLKDPDLELTLPSMPALEGEVERLLRKVFFLDCLVRNAGPFGTSLSELSVLDALDIDSDHLYDSTIRERLATYLEIPYETIEHRLPHWHLSTYVDPGPDTVETLPFLLDRMSLISTPKWSELGEQELVKRSLDDFYRSRAAGARPGGGQIPSIDIIKPELGGGRAHGWIADGVPIDVFKSTPEAYQNRLRYLERRSDASSIVVVLNDPEMAGEHESVAKIYRERADSLPIELSVEESLTTAELARVFEDDHDFVHYIGHCETDGLCCPDGPLSTGSIGTCNTQTFFLNACGSFYEGMDLVENGSVAGAVTIQKVLNDHAVKVGSMFAKLLVHGFSIERAMDLARRRIMMGKDYAVVGDGTHSLSQGEQQYPTTVTIDAVDDDQYLLSVECYSTGDNGSYYFPHAECNDNAYLCGSPSKLVLPEEELPSFLEEANASVIYDGDVYWSEQLSEKLSTARD</sequence>
<dbReference type="GeneID" id="25144983"/>
<dbReference type="PATRIC" id="fig|797299.3.peg.1228"/>
<dbReference type="KEGG" id="hlr:HALLA_10970"/>
<dbReference type="AlphaFoldDB" id="W0JQ74"/>
<dbReference type="OrthoDB" id="269729at2157"/>
<evidence type="ECO:0000313" key="2">
    <source>
        <dbReference type="Proteomes" id="UP000019024"/>
    </source>
</evidence>
<dbReference type="RefSeq" id="WP_049952510.1">
    <property type="nucleotide sequence ID" value="NZ_CP007055.1"/>
</dbReference>
<dbReference type="eggNOG" id="arCOG06229">
    <property type="taxonomic scope" value="Archaea"/>
</dbReference>